<proteinExistence type="predicted"/>
<evidence type="ECO:0000256" key="1">
    <source>
        <dbReference type="SAM" id="MobiDB-lite"/>
    </source>
</evidence>
<dbReference type="EMBL" id="BAAANF010000002">
    <property type="protein sequence ID" value="GAA1666382.1"/>
    <property type="molecule type" value="Genomic_DNA"/>
</dbReference>
<dbReference type="Proteomes" id="UP001500280">
    <property type="component" value="Unassembled WGS sequence"/>
</dbReference>
<name>A0ABP4S2P7_9ACTN</name>
<protein>
    <recommendedName>
        <fullName evidence="4">Tetratricopeptide repeat protein</fullName>
    </recommendedName>
</protein>
<dbReference type="RefSeq" id="WP_344144814.1">
    <property type="nucleotide sequence ID" value="NZ_BAAANF010000002.1"/>
</dbReference>
<gene>
    <name evidence="2" type="ORF">GCM10009745_05710</name>
</gene>
<dbReference type="Gene3D" id="1.25.40.10">
    <property type="entry name" value="Tetratricopeptide repeat domain"/>
    <property type="match status" value="2"/>
</dbReference>
<reference evidence="3" key="1">
    <citation type="journal article" date="2019" name="Int. J. Syst. Evol. Microbiol.">
        <title>The Global Catalogue of Microorganisms (GCM) 10K type strain sequencing project: providing services to taxonomists for standard genome sequencing and annotation.</title>
        <authorList>
            <consortium name="The Broad Institute Genomics Platform"/>
            <consortium name="The Broad Institute Genome Sequencing Center for Infectious Disease"/>
            <person name="Wu L."/>
            <person name="Ma J."/>
        </authorList>
    </citation>
    <scope>NUCLEOTIDE SEQUENCE [LARGE SCALE GENOMIC DNA]</scope>
    <source>
        <strain evidence="3">JCM 14307</strain>
    </source>
</reference>
<comment type="caution">
    <text evidence="2">The sequence shown here is derived from an EMBL/GenBank/DDBJ whole genome shotgun (WGS) entry which is preliminary data.</text>
</comment>
<evidence type="ECO:0000313" key="2">
    <source>
        <dbReference type="EMBL" id="GAA1666382.1"/>
    </source>
</evidence>
<evidence type="ECO:0000313" key="3">
    <source>
        <dbReference type="Proteomes" id="UP001500280"/>
    </source>
</evidence>
<dbReference type="SUPFAM" id="SSF48452">
    <property type="entry name" value="TPR-like"/>
    <property type="match status" value="3"/>
</dbReference>
<evidence type="ECO:0008006" key="4">
    <source>
        <dbReference type="Google" id="ProtNLM"/>
    </source>
</evidence>
<organism evidence="2 3">
    <name type="scientific">Kribbella yunnanensis</name>
    <dbReference type="NCBI Taxonomy" id="190194"/>
    <lineage>
        <taxon>Bacteria</taxon>
        <taxon>Bacillati</taxon>
        <taxon>Actinomycetota</taxon>
        <taxon>Actinomycetes</taxon>
        <taxon>Propionibacteriales</taxon>
        <taxon>Kribbellaceae</taxon>
        <taxon>Kribbella</taxon>
    </lineage>
</organism>
<feature type="compositionally biased region" description="Low complexity" evidence="1">
    <location>
        <begin position="366"/>
        <end position="381"/>
    </location>
</feature>
<dbReference type="InterPro" id="IPR011990">
    <property type="entry name" value="TPR-like_helical_dom_sf"/>
</dbReference>
<feature type="region of interest" description="Disordered" evidence="1">
    <location>
        <begin position="364"/>
        <end position="389"/>
    </location>
</feature>
<sequence length="883" mass="97550">MNPELIDLLQRAESAPYGKVRSALLEDVVRRADAASEAELAFYSRLALVTAYVMGGEPRKSLVPFARCVADWDAEPDKYREYSHLFHWCYKYAPSTLSKFPEVPLDRAYAVLDDMEQRWRLSGHSMHAVHQHRWLVAHHIGDEETAAEQFRLWSTAPRDDLSDCVGCDPTSKVHHLTSVGRTADAVALAVNVLDGQLTCAEQPQQMLTALLPAYVAEGMYDEAVDAHRKAYRLLRNRVGELSEHADHVEFLARTGNELKAVELIERHAAELADPPSPYAEMAFSAAASLALSRVDGDLAIRQPQADAEPAGALAERYAARALELAAQFDTRNGTTHRSEQIQRVLSAEPWVEYLPLSETARRAQLRKQAQAEQTEQTAPAERPAVSGSGWLDRAEEDWLNFDSEAAIAAWQAFEREVPESEWTPLDRARLLDGRGLSSSEDPQVALDAWSEALALYDELGEEVRVLRTRGRIGRMLCEQGQVAEGLAAGEEPIRWLIANDELERRPSQRDSLAIMYAQAGRFSEAIQVLTEPGPAHTRVEHAGSTAILLANLLLQDERFEEVEPAIAVAFDSPHDAQRSFAYHLRGRVRLELERPAEAAEDLIEAVALATGVPGLEAHVAYSQLMLARAYLLTGRPLEAAESAEESLSVLTDDALADARGVLIDSYRMLGENESALTKVRELLADVSPDAHPAWLATLRQDEGILLEQLDRDDEAVEVFLDAAQYFGTAESPLQQAQAIRLAAQSARYTGDHARALELATSAQPILDALPSADEDVIFQTAGVHWDLSLIHLQQGDQATAVAHADHAADLYERGGYEDQYLNAQLLLAEHGTEDEKALEDLFNSLEAATDLWYRTGYLLVDRLRGVGQAETAAALETRLNSES</sequence>
<accession>A0ABP4S2P7</accession>
<keyword evidence="3" id="KW-1185">Reference proteome</keyword>